<dbReference type="EMBL" id="CAJPEX010000552">
    <property type="protein sequence ID" value="CAG0916250.1"/>
    <property type="molecule type" value="Genomic_DNA"/>
</dbReference>
<proteinExistence type="predicted"/>
<protein>
    <submittedName>
        <fullName evidence="2">Uncharacterized protein</fullName>
    </submittedName>
</protein>
<feature type="region of interest" description="Disordered" evidence="1">
    <location>
        <begin position="385"/>
        <end position="424"/>
    </location>
</feature>
<gene>
    <name evidence="2" type="ORF">NMOB1V02_LOCUS3876</name>
</gene>
<accession>A0A7R9BLK6</accession>
<feature type="compositionally biased region" description="Basic and acidic residues" evidence="1">
    <location>
        <begin position="1131"/>
        <end position="1143"/>
    </location>
</feature>
<feature type="compositionally biased region" description="Polar residues" evidence="1">
    <location>
        <begin position="1155"/>
        <end position="1165"/>
    </location>
</feature>
<dbReference type="EMBL" id="OA882589">
    <property type="protein sequence ID" value="CAD7276098.1"/>
    <property type="molecule type" value="Genomic_DNA"/>
</dbReference>
<feature type="region of interest" description="Disordered" evidence="1">
    <location>
        <begin position="477"/>
        <end position="500"/>
    </location>
</feature>
<dbReference type="AlphaFoldDB" id="A0A7R9BLK6"/>
<feature type="region of interest" description="Disordered" evidence="1">
    <location>
        <begin position="1031"/>
        <end position="1054"/>
    </location>
</feature>
<feature type="region of interest" description="Disordered" evidence="1">
    <location>
        <begin position="161"/>
        <end position="191"/>
    </location>
</feature>
<evidence type="ECO:0000313" key="2">
    <source>
        <dbReference type="EMBL" id="CAD7276098.1"/>
    </source>
</evidence>
<feature type="compositionally biased region" description="Basic and acidic residues" evidence="1">
    <location>
        <begin position="1036"/>
        <end position="1054"/>
    </location>
</feature>
<sequence>MSEENVAEPASEPVEKQQLEEQRMDDAEAVSSASGTDCDGCRLDDAVPAGVGEVNNEATDYGNAMRMLQGAQTDQECVKEMKSLQNLLTWTINQLEHKTDTHAKGVVDEAPEQGVDHAEFVRHYPRKLKKGAVLPIALFTRVETLDALRRASHRLSRKRPWFSARDNPAGGTFKKGRIHRSASPEPKLTSTRPVLNKADILAVMEVMDAGMHEVANRAYGMVDDLVDMANTGVEEVVNMAQGGVIEVVQMAQTGMGEIMTMAQKGVHDVVDTVDSGISEVMRTAKASLSHSAGVLDKGPQQSDSFAESSNRAKRKNSKRPRTSGENEQAAEDPKEQFRVPGLDKTALLRKRAKFSRTRVPGSSFLFRNALHDADVSPSFPDLSHRMSADSHSSLTDSHLQSPLELSQGADFSEEQKRRQFRHRSKFIANQTQQSIDTIRERIRAVLDKQGIWGLMNESMNRSLQDLNEEDLMQLQKQNHGERDKAGASHQLDADVNPLTSKPKMRRFNDAVVQKSLDDAALSALHAESSCSRLFPWRHKASSLMRSIAHRIPGASYFTRSTGSSDRQSHTSGEEVLNDVDTERVMHCSFQEDMPDDGGLQKLLPSIQVNVNLGSRGYECEHSRFASKRRPSPPLQKLGNVAATLLQPQLSSKEPGVILDGLLALQTSSQNMDKNLENLGINLKDMWSGIAEVLMNFLSILENLTNNMSEELHKYSPVQERVLWKSLEMINGSIRRLVVLTNAAMDCISSESANYEESVHLAKASLDVVLNILGPFFTQIISNHEEIDMLEFVQAVSKQLSFKLQEMAQLGGSHLQEAIKPEAARAHNCKIESLPDDAVQKIFKAEKAIRYATKIIGKLEESGVLCRCCTCPALDQGQLSFEDEVMKSTPVPVLERLCTSAIHVLSAISNSVAFSKKQQVGGELASVDDSEVSYADPVSSAQEKATNVVECVEVCDAAEPTTAAEAVAADCPSSPERSVASERLYDSPVHLSDAVTTLRAIANVELVNGCLRDAVESSLVAKREITGTLSFRVPRQSSDDTKKLTSETEEPTGERNDVVYVKVRLSEIGSKDMEDLSGLPVISFAVQENQQQRIQEDDHVLNPDAQVEPQRPVFSLVKELMDLVGSKEGHQVSFKPDVEGEIKLDYVGADDDESKMNQGSEGQESQLEADEDTEADSTDNN</sequence>
<keyword evidence="3" id="KW-1185">Reference proteome</keyword>
<feature type="region of interest" description="Disordered" evidence="1">
    <location>
        <begin position="1131"/>
        <end position="1180"/>
    </location>
</feature>
<organism evidence="2">
    <name type="scientific">Notodromas monacha</name>
    <dbReference type="NCBI Taxonomy" id="399045"/>
    <lineage>
        <taxon>Eukaryota</taxon>
        <taxon>Metazoa</taxon>
        <taxon>Ecdysozoa</taxon>
        <taxon>Arthropoda</taxon>
        <taxon>Crustacea</taxon>
        <taxon>Oligostraca</taxon>
        <taxon>Ostracoda</taxon>
        <taxon>Podocopa</taxon>
        <taxon>Podocopida</taxon>
        <taxon>Cypridocopina</taxon>
        <taxon>Cypridoidea</taxon>
        <taxon>Cyprididae</taxon>
        <taxon>Notodromas</taxon>
    </lineage>
</organism>
<reference evidence="2" key="1">
    <citation type="submission" date="2020-11" db="EMBL/GenBank/DDBJ databases">
        <authorList>
            <person name="Tran Van P."/>
        </authorList>
    </citation>
    <scope>NUCLEOTIDE SEQUENCE</scope>
</reference>
<feature type="region of interest" description="Disordered" evidence="1">
    <location>
        <begin position="288"/>
        <end position="341"/>
    </location>
</feature>
<name>A0A7R9BLK6_9CRUS</name>
<dbReference type="Proteomes" id="UP000678499">
    <property type="component" value="Unassembled WGS sequence"/>
</dbReference>
<evidence type="ECO:0000256" key="1">
    <source>
        <dbReference type="SAM" id="MobiDB-lite"/>
    </source>
</evidence>
<feature type="compositionally biased region" description="Polar residues" evidence="1">
    <location>
        <begin position="389"/>
        <end position="404"/>
    </location>
</feature>
<evidence type="ECO:0000313" key="3">
    <source>
        <dbReference type="Proteomes" id="UP000678499"/>
    </source>
</evidence>
<feature type="compositionally biased region" description="Basic and acidic residues" evidence="1">
    <location>
        <begin position="13"/>
        <end position="26"/>
    </location>
</feature>
<feature type="compositionally biased region" description="Acidic residues" evidence="1">
    <location>
        <begin position="1166"/>
        <end position="1180"/>
    </location>
</feature>
<feature type="compositionally biased region" description="Polar residues" evidence="1">
    <location>
        <begin position="299"/>
        <end position="309"/>
    </location>
</feature>
<feature type="region of interest" description="Disordered" evidence="1">
    <location>
        <begin position="1"/>
        <end position="41"/>
    </location>
</feature>
<feature type="compositionally biased region" description="Basic residues" evidence="1">
    <location>
        <begin position="311"/>
        <end position="321"/>
    </location>
</feature>